<comment type="pathway">
    <text evidence="1">Lipid metabolism.</text>
</comment>
<evidence type="ECO:0000256" key="4">
    <source>
        <dbReference type="SAM" id="Phobius"/>
    </source>
</evidence>
<dbReference type="PANTHER" id="PTHR10434:SF11">
    <property type="entry name" value="1-ACYL-SN-GLYCEROL-3-PHOSPHATE ACYLTRANSFERASE"/>
    <property type="match status" value="1"/>
</dbReference>
<dbReference type="PANTHER" id="PTHR10434">
    <property type="entry name" value="1-ACYL-SN-GLYCEROL-3-PHOSPHATE ACYLTRANSFERASE"/>
    <property type="match status" value="1"/>
</dbReference>
<proteinExistence type="predicted"/>
<dbReference type="CDD" id="cd07989">
    <property type="entry name" value="LPLAT_AGPAT-like"/>
    <property type="match status" value="1"/>
</dbReference>
<evidence type="ECO:0000256" key="2">
    <source>
        <dbReference type="ARBA" id="ARBA00022679"/>
    </source>
</evidence>
<evidence type="ECO:0000256" key="3">
    <source>
        <dbReference type="ARBA" id="ARBA00023315"/>
    </source>
</evidence>
<dbReference type="Pfam" id="PF01553">
    <property type="entry name" value="Acyltransferase"/>
    <property type="match status" value="1"/>
</dbReference>
<organism evidence="6 7">
    <name type="scientific">Chloracidobacterium validum</name>
    <dbReference type="NCBI Taxonomy" id="2821543"/>
    <lineage>
        <taxon>Bacteria</taxon>
        <taxon>Pseudomonadati</taxon>
        <taxon>Acidobacteriota</taxon>
        <taxon>Terriglobia</taxon>
        <taxon>Terriglobales</taxon>
        <taxon>Acidobacteriaceae</taxon>
        <taxon>Chloracidobacterium</taxon>
    </lineage>
</organism>
<feature type="transmembrane region" description="Helical" evidence="4">
    <location>
        <begin position="333"/>
        <end position="350"/>
    </location>
</feature>
<keyword evidence="7" id="KW-1185">Reference proteome</keyword>
<feature type="transmembrane region" description="Helical" evidence="4">
    <location>
        <begin position="357"/>
        <end position="373"/>
    </location>
</feature>
<evidence type="ECO:0000259" key="5">
    <source>
        <dbReference type="SMART" id="SM00563"/>
    </source>
</evidence>
<evidence type="ECO:0000313" key="6">
    <source>
        <dbReference type="EMBL" id="QUW03858.1"/>
    </source>
</evidence>
<keyword evidence="4" id="KW-0472">Membrane</keyword>
<feature type="domain" description="Phospholipid/glycerol acyltransferase" evidence="5">
    <location>
        <begin position="33"/>
        <end position="146"/>
    </location>
</feature>
<sequence>MLWIIKLVVHALFRVVFTLEYTGVEHVPLTGSVILAGNHPSYLDPVLISLPVRRRIRFVAWDKLFTIPVLGPLIRFFGAFPVDTTKRDQQAFQQALQVLRDGDALGIFPEAGLSKEARMNALLKSGAARLALAAQCPLVPVTIAGARAAWPRHQWLPLPRKITVKYHPPIHPPRMDSALAPDEPAIAQALTEQLRQTIERRLLPALKVGAKRAELYGRPAWALRSFEYTPLWMWLVGLLLVGPSWSLTLPTAAYLGYVLLDIWYFPQQRLTKTLRDLALPLWLVAVYPWAVAMFIAPDAQARFLDAKAGVLGLVMASILFPFHWTSYYDTQRFMRGLTLGYLAVWWLEVIRPEPTGYGPHGLLLTFVVAYAVVIRPLHWPLVTAGTLTYLALFWLLSAEHWTLDMLYYAGAGLAVCGYVRAVKFTAHDGRLV</sequence>
<keyword evidence="4" id="KW-0812">Transmembrane</keyword>
<evidence type="ECO:0000256" key="1">
    <source>
        <dbReference type="ARBA" id="ARBA00005189"/>
    </source>
</evidence>
<dbReference type="EMBL" id="CP072648">
    <property type="protein sequence ID" value="QUW03858.1"/>
    <property type="molecule type" value="Genomic_DNA"/>
</dbReference>
<dbReference type="InterPro" id="IPR002123">
    <property type="entry name" value="Plipid/glycerol_acylTrfase"/>
</dbReference>
<dbReference type="GO" id="GO:0016746">
    <property type="term" value="F:acyltransferase activity"/>
    <property type="evidence" value="ECO:0007669"/>
    <property type="project" value="UniProtKB-KW"/>
</dbReference>
<feature type="transmembrane region" description="Helical" evidence="4">
    <location>
        <begin position="277"/>
        <end position="296"/>
    </location>
</feature>
<keyword evidence="2" id="KW-0808">Transferase</keyword>
<feature type="transmembrane region" description="Helical" evidence="4">
    <location>
        <begin position="231"/>
        <end position="257"/>
    </location>
</feature>
<protein>
    <submittedName>
        <fullName evidence="6">1-acyl-sn-glycerol-3-phosphate acyltransferase</fullName>
    </submittedName>
</protein>
<feature type="transmembrane region" description="Helical" evidence="4">
    <location>
        <begin position="308"/>
        <end position="327"/>
    </location>
</feature>
<accession>A0ABX8BAF4</accession>
<reference evidence="6 7" key="1">
    <citation type="submission" date="2021-03" db="EMBL/GenBank/DDBJ databases">
        <title>Genomic and phenotypic characterization of Chloracidobacterium isolates provides evidence for multiple species.</title>
        <authorList>
            <person name="Saini M.K."/>
            <person name="Costas A.M.G."/>
            <person name="Tank M."/>
            <person name="Bryant D.A."/>
        </authorList>
    </citation>
    <scope>NUCLEOTIDE SEQUENCE [LARGE SCALE GENOMIC DNA]</scope>
    <source>
        <strain evidence="6 7">BV2-C</strain>
    </source>
</reference>
<dbReference type="SMART" id="SM00563">
    <property type="entry name" value="PlsC"/>
    <property type="match status" value="1"/>
</dbReference>
<feature type="transmembrane region" description="Helical" evidence="4">
    <location>
        <begin position="405"/>
        <end position="422"/>
    </location>
</feature>
<dbReference type="Proteomes" id="UP000676506">
    <property type="component" value="Chromosome 1"/>
</dbReference>
<keyword evidence="4" id="KW-1133">Transmembrane helix</keyword>
<keyword evidence="3 6" id="KW-0012">Acyltransferase</keyword>
<gene>
    <name evidence="6" type="ORF">J8C06_05370</name>
</gene>
<name>A0ABX8BAF4_9BACT</name>
<dbReference type="SUPFAM" id="SSF69593">
    <property type="entry name" value="Glycerol-3-phosphate (1)-acyltransferase"/>
    <property type="match status" value="1"/>
</dbReference>
<evidence type="ECO:0000313" key="7">
    <source>
        <dbReference type="Proteomes" id="UP000676506"/>
    </source>
</evidence>
<dbReference type="RefSeq" id="WP_211429748.1">
    <property type="nucleotide sequence ID" value="NZ_CP072648.1"/>
</dbReference>
<feature type="transmembrane region" description="Helical" evidence="4">
    <location>
        <begin position="379"/>
        <end position="398"/>
    </location>
</feature>